<dbReference type="EMBL" id="JQEC01000044">
    <property type="protein sequence ID" value="KGJ90965.1"/>
    <property type="molecule type" value="Genomic_DNA"/>
</dbReference>
<proteinExistence type="predicted"/>
<dbReference type="AlphaFoldDB" id="A0A099KL14"/>
<dbReference type="NCBIfam" id="TIGR01643">
    <property type="entry name" value="YD_repeat_2x"/>
    <property type="match status" value="1"/>
</dbReference>
<dbReference type="Gene3D" id="2.180.10.10">
    <property type="entry name" value="RHS repeat-associated core"/>
    <property type="match status" value="1"/>
</dbReference>
<reference evidence="2 3" key="1">
    <citation type="submission" date="2014-08" db="EMBL/GenBank/DDBJ databases">
        <title>Genomic and Phenotypic Diversity of Colwellia psychrerythraea strains from Disparate Marine Basins.</title>
        <authorList>
            <person name="Techtmann S.M."/>
            <person name="Stelling S.C."/>
            <person name="Utturkar S.M."/>
            <person name="Alshibli N."/>
            <person name="Harris A."/>
            <person name="Brown S.D."/>
            <person name="Hazen T.C."/>
        </authorList>
    </citation>
    <scope>NUCLEOTIDE SEQUENCE [LARGE SCALE GENOMIC DNA]</scope>
    <source>
        <strain evidence="2 3">GAB14E</strain>
    </source>
</reference>
<name>A0A099KL14_COLPS</name>
<dbReference type="Proteomes" id="UP000029868">
    <property type="component" value="Unassembled WGS sequence"/>
</dbReference>
<dbReference type="OrthoDB" id="6316024at2"/>
<comment type="caution">
    <text evidence="2">The sequence shown here is derived from an EMBL/GenBank/DDBJ whole genome shotgun (WGS) entry which is preliminary data.</text>
</comment>
<dbReference type="InterPro" id="IPR031325">
    <property type="entry name" value="RHS_repeat"/>
</dbReference>
<feature type="signal peptide" evidence="1">
    <location>
        <begin position="1"/>
        <end position="22"/>
    </location>
</feature>
<feature type="chain" id="PRO_5001957390" evidence="1">
    <location>
        <begin position="23"/>
        <end position="171"/>
    </location>
</feature>
<dbReference type="SUPFAM" id="SSF49265">
    <property type="entry name" value="Fibronectin type III"/>
    <property type="match status" value="1"/>
</dbReference>
<dbReference type="InterPro" id="IPR006530">
    <property type="entry name" value="YD"/>
</dbReference>
<dbReference type="Pfam" id="PF05593">
    <property type="entry name" value="RHS_repeat"/>
    <property type="match status" value="1"/>
</dbReference>
<gene>
    <name evidence="2" type="ORF">GAB14E_0629</name>
</gene>
<keyword evidence="1" id="KW-0732">Signal</keyword>
<evidence type="ECO:0000313" key="2">
    <source>
        <dbReference type="EMBL" id="KGJ90965.1"/>
    </source>
</evidence>
<dbReference type="InterPro" id="IPR036116">
    <property type="entry name" value="FN3_sf"/>
</dbReference>
<protein>
    <submittedName>
        <fullName evidence="2">YD repeat protein</fullName>
    </submittedName>
</protein>
<accession>A0A099KL14</accession>
<evidence type="ECO:0000313" key="3">
    <source>
        <dbReference type="Proteomes" id="UP000029868"/>
    </source>
</evidence>
<evidence type="ECO:0000256" key="1">
    <source>
        <dbReference type="SAM" id="SignalP"/>
    </source>
</evidence>
<dbReference type="RefSeq" id="WP_033083275.1">
    <property type="nucleotide sequence ID" value="NZ_JQEC01000044.1"/>
</dbReference>
<dbReference type="PATRIC" id="fig|28229.3.peg.3292"/>
<sequence length="171" mass="18503">MKKKLTLAASLVGFLCSLQAQADTTWIPIAVGDITTIIPYTPSTIFLAPTNANLSTVNGVSTLSWSNVEHASKYEVQALNAQGQWVTITTTENLFLVLTGSNASYSSFRVMACNYNSCASTGSWSYIMKPVTLKYSYDARGRLIKVSNSAGEETNYDYDDAGNRKTAGKAN</sequence>
<organism evidence="2 3">
    <name type="scientific">Colwellia psychrerythraea</name>
    <name type="common">Vibrio psychroerythus</name>
    <dbReference type="NCBI Taxonomy" id="28229"/>
    <lineage>
        <taxon>Bacteria</taxon>
        <taxon>Pseudomonadati</taxon>
        <taxon>Pseudomonadota</taxon>
        <taxon>Gammaproteobacteria</taxon>
        <taxon>Alteromonadales</taxon>
        <taxon>Colwelliaceae</taxon>
        <taxon>Colwellia</taxon>
    </lineage>
</organism>